<comment type="caution">
    <text evidence="2">The sequence shown here is derived from an EMBL/GenBank/DDBJ whole genome shotgun (WGS) entry which is preliminary data.</text>
</comment>
<evidence type="ECO:0000259" key="1">
    <source>
        <dbReference type="Pfam" id="PF05685"/>
    </source>
</evidence>
<reference evidence="2 3" key="1">
    <citation type="submission" date="2019-06" db="EMBL/GenBank/DDBJ databases">
        <title>Description of Kitasatospora acidophila sp. nov. isolated from pine grove soil, and reclassification of Streptomyces novaecaesareae to Kitasatospora novaeceasareae comb. nov.</title>
        <authorList>
            <person name="Kim M.J."/>
        </authorList>
    </citation>
    <scope>NUCLEOTIDE SEQUENCE [LARGE SCALE GENOMIC DNA]</scope>
    <source>
        <strain evidence="2 3">MMS16-CNU292</strain>
    </source>
</reference>
<dbReference type="CDD" id="cd06260">
    <property type="entry name" value="DUF820-like"/>
    <property type="match status" value="1"/>
</dbReference>
<dbReference type="PANTHER" id="PTHR35400:SF3">
    <property type="entry name" value="SLL1072 PROTEIN"/>
    <property type="match status" value="1"/>
</dbReference>
<accession>A0A540W216</accession>
<feature type="domain" description="Putative restriction endonuclease" evidence="1">
    <location>
        <begin position="23"/>
        <end position="192"/>
    </location>
</feature>
<evidence type="ECO:0000313" key="3">
    <source>
        <dbReference type="Proteomes" id="UP000319103"/>
    </source>
</evidence>
<name>A0A540W216_9ACTN</name>
<keyword evidence="3" id="KW-1185">Reference proteome</keyword>
<dbReference type="RefSeq" id="WP_141633748.1">
    <property type="nucleotide sequence ID" value="NZ_VIGB01000003.1"/>
</dbReference>
<dbReference type="EMBL" id="VIGB01000003">
    <property type="protein sequence ID" value="TQF03068.1"/>
    <property type="molecule type" value="Genomic_DNA"/>
</dbReference>
<keyword evidence="2" id="KW-0540">Nuclease</keyword>
<dbReference type="PANTHER" id="PTHR35400">
    <property type="entry name" value="SLR1083 PROTEIN"/>
    <property type="match status" value="1"/>
</dbReference>
<proteinExistence type="predicted"/>
<dbReference type="InterPro" id="IPR011335">
    <property type="entry name" value="Restrct_endonuc-II-like"/>
</dbReference>
<keyword evidence="2" id="KW-0255">Endonuclease</keyword>
<evidence type="ECO:0000313" key="2">
    <source>
        <dbReference type="EMBL" id="TQF03068.1"/>
    </source>
</evidence>
<dbReference type="GO" id="GO:0004519">
    <property type="term" value="F:endonuclease activity"/>
    <property type="evidence" value="ECO:0007669"/>
    <property type="project" value="UniProtKB-KW"/>
</dbReference>
<dbReference type="Pfam" id="PF05685">
    <property type="entry name" value="Uma2"/>
    <property type="match status" value="1"/>
</dbReference>
<dbReference type="Proteomes" id="UP000319103">
    <property type="component" value="Unassembled WGS sequence"/>
</dbReference>
<dbReference type="InterPro" id="IPR012296">
    <property type="entry name" value="Nuclease_put_TT1808"/>
</dbReference>
<dbReference type="Gene3D" id="3.90.1570.10">
    <property type="entry name" value="tt1808, chain A"/>
    <property type="match status" value="1"/>
</dbReference>
<keyword evidence="2" id="KW-0378">Hydrolase</keyword>
<organism evidence="2 3">
    <name type="scientific">Kitasatospora acidiphila</name>
    <dbReference type="NCBI Taxonomy" id="2567942"/>
    <lineage>
        <taxon>Bacteria</taxon>
        <taxon>Bacillati</taxon>
        <taxon>Actinomycetota</taxon>
        <taxon>Actinomycetes</taxon>
        <taxon>Kitasatosporales</taxon>
        <taxon>Streptomycetaceae</taxon>
        <taxon>Kitasatospora</taxon>
    </lineage>
</organism>
<dbReference type="SUPFAM" id="SSF52980">
    <property type="entry name" value="Restriction endonuclease-like"/>
    <property type="match status" value="1"/>
</dbReference>
<dbReference type="AlphaFoldDB" id="A0A540W216"/>
<sequence length="198" mass="21682">MSAMTHDYPGQATPPSQEEILLEAFLSLATPEGFRAELIEGEIIVSPPPDGDHEDVIGLLIDQVVLGSATRMQVSGGKGLRLPRGGRCPKSHVIPDATFAPLDRRLFRGAPPWMDPDGVTMVVEVTSGKPIQDRIAKRHCYALAGIPLYLLIDREESRITLFSTPEGDDYTESQSVAFGKPLPLPEPFAFELRTDDFL</sequence>
<dbReference type="InterPro" id="IPR008538">
    <property type="entry name" value="Uma2"/>
</dbReference>
<gene>
    <name evidence="2" type="ORF">E6W39_13415</name>
</gene>
<dbReference type="OrthoDB" id="4537149at2"/>
<protein>
    <submittedName>
        <fullName evidence="2">Uma2 family endonuclease</fullName>
    </submittedName>
</protein>